<dbReference type="GO" id="GO:0005576">
    <property type="term" value="C:extracellular region"/>
    <property type="evidence" value="ECO:0007669"/>
    <property type="project" value="UniProtKB-SubCell"/>
</dbReference>
<dbReference type="PROSITE" id="PS00531">
    <property type="entry name" value="RNASE_T2_2"/>
    <property type="match status" value="1"/>
</dbReference>
<evidence type="ECO:0000256" key="13">
    <source>
        <dbReference type="ARBA" id="ARBA00023239"/>
    </source>
</evidence>
<accession>A0A8D3BWB9</accession>
<evidence type="ECO:0000256" key="18">
    <source>
        <dbReference type="SAM" id="MobiDB-lite"/>
    </source>
</evidence>
<dbReference type="PANTHER" id="PTHR11240">
    <property type="entry name" value="RIBONUCLEASE T2"/>
    <property type="match status" value="1"/>
</dbReference>
<keyword evidence="9" id="KW-0256">Endoplasmic reticulum</keyword>
<dbReference type="InterPro" id="IPR033697">
    <property type="entry name" value="Ribonuclease_T2_eukaryotic"/>
</dbReference>
<evidence type="ECO:0000256" key="17">
    <source>
        <dbReference type="RuleBase" id="RU004328"/>
    </source>
</evidence>
<dbReference type="Proteomes" id="UP000694558">
    <property type="component" value="Chromosome 5"/>
</dbReference>
<dbReference type="PANTHER" id="PTHR11240:SF22">
    <property type="entry name" value="RIBONUCLEASE T2"/>
    <property type="match status" value="1"/>
</dbReference>
<keyword evidence="10" id="KW-1015">Disulfide bond</keyword>
<comment type="similarity">
    <text evidence="4 17">Belongs to the RNase T2 family.</text>
</comment>
<evidence type="ECO:0000256" key="16">
    <source>
        <dbReference type="PIRSR" id="PIRSR633697-1"/>
    </source>
</evidence>
<comment type="subcellular location">
    <subcellularLocation>
        <location evidence="2">Endoplasmic reticulum lumen</location>
    </subcellularLocation>
    <subcellularLocation>
        <location evidence="1">Lysosome lumen</location>
    </subcellularLocation>
    <subcellularLocation>
        <location evidence="3">Secreted</location>
    </subcellularLocation>
</comment>
<evidence type="ECO:0000256" key="9">
    <source>
        <dbReference type="ARBA" id="ARBA00022824"/>
    </source>
</evidence>
<evidence type="ECO:0000256" key="4">
    <source>
        <dbReference type="ARBA" id="ARBA00007469"/>
    </source>
</evidence>
<keyword evidence="8" id="KW-0378">Hydrolase</keyword>
<reference evidence="20" key="2">
    <citation type="submission" date="2025-08" db="UniProtKB">
        <authorList>
            <consortium name="Ensembl"/>
        </authorList>
    </citation>
    <scope>IDENTIFICATION</scope>
</reference>
<reference evidence="20" key="1">
    <citation type="submission" date="2023-05" db="EMBL/GenBank/DDBJ databases">
        <title>High-quality long-read genome of Scophthalmus maximus.</title>
        <authorList>
            <person name="Lien S."/>
            <person name="Martinez P."/>
        </authorList>
    </citation>
    <scope>NUCLEOTIDE SEQUENCE [LARGE SCALE GENOMIC DNA]</scope>
</reference>
<dbReference type="Pfam" id="PF00445">
    <property type="entry name" value="Ribonuclease_T2"/>
    <property type="match status" value="1"/>
</dbReference>
<dbReference type="GO" id="GO:0006401">
    <property type="term" value="P:RNA catabolic process"/>
    <property type="evidence" value="ECO:0007669"/>
    <property type="project" value="TreeGrafter"/>
</dbReference>
<dbReference type="PROSITE" id="PS00530">
    <property type="entry name" value="RNASE_T2_1"/>
    <property type="match status" value="1"/>
</dbReference>
<dbReference type="FunFam" id="3.90.730.10:FF:000001">
    <property type="entry name" value="Ribonuclease T2"/>
    <property type="match status" value="1"/>
</dbReference>
<protein>
    <submittedName>
        <fullName evidence="20">Uncharacterized protein</fullName>
    </submittedName>
</protein>
<sequence>MWFKHRYLLEHLTCMIKHTFPSDSYVFLMPVTGKLCGLFCLTTEFWMKSADLYYLVCYTCYRADMRLCSPLLLLCLAAALSSAFVISPQYMWTKLILTHHWPRTFCVIDPCHSNISYWTLHGLWPDKGIDCNSSWHFNASQIEDLLPDMQKSWPDLLHPSSTGFWKYEWHKHGTCAAKADTLNSQHKYFSKALELYHKLDLNSILKKFDIIPSEKYYEFSQIEGVIENFYNVKPKIQCVHPSKNADHQILGQIEICFSPDFTLHDCEKQGHWDKGMAVHKASGFSGQKGKDRSANRERELGCAM</sequence>
<feature type="active site" evidence="16">
    <location>
        <position position="172"/>
    </location>
</feature>
<dbReference type="Ensembl" id="ENSSMAT00000053197.1">
    <property type="protein sequence ID" value="ENSSMAP00000039327.1"/>
    <property type="gene ID" value="ENSSMAG00000003316.2"/>
</dbReference>
<comment type="catalytic activity">
    <reaction evidence="15">
        <text>an adenylyl-uridine-RNA = a 3'-end 2',3'-cyclophospho-AMP-RNA + a 5'-end dephospho-uridine-RNA</text>
        <dbReference type="Rhea" id="RHEA:81383"/>
        <dbReference type="Rhea" id="RHEA-COMP:17356"/>
        <dbReference type="Rhea" id="RHEA-COMP:19675"/>
        <dbReference type="Rhea" id="RHEA-COMP:19676"/>
        <dbReference type="ChEBI" id="CHEBI:173224"/>
        <dbReference type="ChEBI" id="CHEBI:231879"/>
        <dbReference type="ChEBI" id="CHEBI:231881"/>
    </reaction>
    <physiologicalReaction direction="left-to-right" evidence="15">
        <dbReference type="Rhea" id="RHEA:81384"/>
    </physiologicalReaction>
</comment>
<dbReference type="SUPFAM" id="SSF55895">
    <property type="entry name" value="Ribonuclease Rh-like"/>
    <property type="match status" value="1"/>
</dbReference>
<evidence type="ECO:0000313" key="20">
    <source>
        <dbReference type="Ensembl" id="ENSSMAP00000039327.1"/>
    </source>
</evidence>
<dbReference type="InterPro" id="IPR018188">
    <property type="entry name" value="RNase_T2_His_AS_1"/>
</dbReference>
<organism evidence="20 21">
    <name type="scientific">Scophthalmus maximus</name>
    <name type="common">Turbot</name>
    <name type="synonym">Psetta maxima</name>
    <dbReference type="NCBI Taxonomy" id="52904"/>
    <lineage>
        <taxon>Eukaryota</taxon>
        <taxon>Metazoa</taxon>
        <taxon>Chordata</taxon>
        <taxon>Craniata</taxon>
        <taxon>Vertebrata</taxon>
        <taxon>Euteleostomi</taxon>
        <taxon>Actinopterygii</taxon>
        <taxon>Neopterygii</taxon>
        <taxon>Teleostei</taxon>
        <taxon>Neoteleostei</taxon>
        <taxon>Acanthomorphata</taxon>
        <taxon>Carangaria</taxon>
        <taxon>Pleuronectiformes</taxon>
        <taxon>Pleuronectoidei</taxon>
        <taxon>Scophthalmidae</taxon>
        <taxon>Scophthalmus</taxon>
    </lineage>
</organism>
<comment type="catalytic activity">
    <reaction evidence="14">
        <text>a guanylyl-uridine-RNA = a 3'-end 2',3'-cyclophospho-GMP-RNA + a 5'-end dephospho-uridine-RNA</text>
        <dbReference type="Rhea" id="RHEA:81323"/>
        <dbReference type="Rhea" id="RHEA-COMP:17356"/>
        <dbReference type="Rhea" id="RHEA-COMP:19658"/>
        <dbReference type="Rhea" id="RHEA-COMP:19659"/>
        <dbReference type="ChEBI" id="CHEBI:173224"/>
        <dbReference type="ChEBI" id="CHEBI:231849"/>
        <dbReference type="ChEBI" id="CHEBI:231850"/>
    </reaction>
</comment>
<keyword evidence="5" id="KW-0964">Secreted</keyword>
<dbReference type="InterPro" id="IPR033130">
    <property type="entry name" value="RNase_T2_His_AS_2"/>
</dbReference>
<evidence type="ECO:0000256" key="10">
    <source>
        <dbReference type="ARBA" id="ARBA00023157"/>
    </source>
</evidence>
<evidence type="ECO:0000256" key="15">
    <source>
        <dbReference type="ARBA" id="ARBA00052670"/>
    </source>
</evidence>
<dbReference type="CDD" id="cd01061">
    <property type="entry name" value="RNase_T2_euk"/>
    <property type="match status" value="1"/>
</dbReference>
<feature type="transmembrane region" description="Helical" evidence="19">
    <location>
        <begin position="71"/>
        <end position="92"/>
    </location>
</feature>
<dbReference type="GeneTree" id="ENSGT00640000091563"/>
<dbReference type="GO" id="GO:0043202">
    <property type="term" value="C:lysosomal lumen"/>
    <property type="evidence" value="ECO:0007669"/>
    <property type="project" value="UniProtKB-SubCell"/>
</dbReference>
<dbReference type="InterPro" id="IPR036430">
    <property type="entry name" value="RNase_T2-like_sf"/>
</dbReference>
<evidence type="ECO:0000256" key="19">
    <source>
        <dbReference type="SAM" id="Phobius"/>
    </source>
</evidence>
<dbReference type="AlphaFoldDB" id="A0A8D3BWB9"/>
<name>A0A8D3BWB9_SCOMX</name>
<keyword evidence="19" id="KW-1133">Transmembrane helix</keyword>
<dbReference type="GO" id="GO:0033897">
    <property type="term" value="F:ribonuclease T2 activity"/>
    <property type="evidence" value="ECO:0007669"/>
    <property type="project" value="InterPro"/>
</dbReference>
<dbReference type="Gene3D" id="3.90.730.10">
    <property type="entry name" value="Ribonuclease T2-like"/>
    <property type="match status" value="1"/>
</dbReference>
<evidence type="ECO:0000256" key="14">
    <source>
        <dbReference type="ARBA" id="ARBA00051280"/>
    </source>
</evidence>
<feature type="region of interest" description="Disordered" evidence="18">
    <location>
        <begin position="281"/>
        <end position="304"/>
    </location>
</feature>
<keyword evidence="19" id="KW-0472">Membrane</keyword>
<feature type="active site" evidence="16">
    <location>
        <position position="168"/>
    </location>
</feature>
<evidence type="ECO:0000256" key="2">
    <source>
        <dbReference type="ARBA" id="ARBA00004319"/>
    </source>
</evidence>
<feature type="active site" evidence="16">
    <location>
        <position position="121"/>
    </location>
</feature>
<evidence type="ECO:0000256" key="3">
    <source>
        <dbReference type="ARBA" id="ARBA00004613"/>
    </source>
</evidence>
<evidence type="ECO:0000313" key="21">
    <source>
        <dbReference type="Proteomes" id="UP000694558"/>
    </source>
</evidence>
<proteinExistence type="inferred from homology"/>
<feature type="compositionally biased region" description="Basic and acidic residues" evidence="18">
    <location>
        <begin position="288"/>
        <end position="304"/>
    </location>
</feature>
<keyword evidence="12" id="KW-0458">Lysosome</keyword>
<keyword evidence="13" id="KW-0456">Lyase</keyword>
<gene>
    <name evidence="20" type="primary">rnaset2</name>
</gene>
<evidence type="ECO:0000256" key="5">
    <source>
        <dbReference type="ARBA" id="ARBA00022525"/>
    </source>
</evidence>
<evidence type="ECO:0000256" key="11">
    <source>
        <dbReference type="ARBA" id="ARBA00023180"/>
    </source>
</evidence>
<dbReference type="InterPro" id="IPR001568">
    <property type="entry name" value="RNase_T2-like"/>
</dbReference>
<keyword evidence="7" id="KW-0255">Endonuclease</keyword>
<dbReference type="GO" id="GO:0005788">
    <property type="term" value="C:endoplasmic reticulum lumen"/>
    <property type="evidence" value="ECO:0007669"/>
    <property type="project" value="UniProtKB-SubCell"/>
</dbReference>
<evidence type="ECO:0000256" key="12">
    <source>
        <dbReference type="ARBA" id="ARBA00023228"/>
    </source>
</evidence>
<keyword evidence="19" id="KW-0812">Transmembrane</keyword>
<keyword evidence="11" id="KW-0325">Glycoprotein</keyword>
<evidence type="ECO:0000256" key="1">
    <source>
        <dbReference type="ARBA" id="ARBA00004227"/>
    </source>
</evidence>
<keyword evidence="6" id="KW-0540">Nuclease</keyword>
<dbReference type="GO" id="GO:0003723">
    <property type="term" value="F:RNA binding"/>
    <property type="evidence" value="ECO:0007669"/>
    <property type="project" value="InterPro"/>
</dbReference>
<evidence type="ECO:0000256" key="8">
    <source>
        <dbReference type="ARBA" id="ARBA00022801"/>
    </source>
</evidence>
<evidence type="ECO:0000256" key="6">
    <source>
        <dbReference type="ARBA" id="ARBA00022722"/>
    </source>
</evidence>
<dbReference type="GO" id="GO:0016787">
    <property type="term" value="F:hydrolase activity"/>
    <property type="evidence" value="ECO:0007669"/>
    <property type="project" value="UniProtKB-KW"/>
</dbReference>
<evidence type="ECO:0000256" key="7">
    <source>
        <dbReference type="ARBA" id="ARBA00022759"/>
    </source>
</evidence>